<dbReference type="VEuPathDB" id="FungiDB:BO97DRAFT_448844"/>
<evidence type="ECO:0000256" key="1">
    <source>
        <dbReference type="SAM" id="MobiDB-lite"/>
    </source>
</evidence>
<sequence>MAWYSALFPCMPWFKNPLRRNSTNRNERSADDLTSLTDKMPNLGEKAKYVDGKSFMAQAVLQNKPVDDRKHCGFGGSDLHSTSATKPTGICSDSISDQSTSVGETNHEALREPELFAVRSSYIDESTGRWMASLYYELSLSLDDLEIKGYESHISESKNDSIEAIFHYKGDSFWISVPYSYAISRRISSGLD</sequence>
<organism evidence="2 3">
    <name type="scientific">Aspergillus homomorphus (strain CBS 101889)</name>
    <dbReference type="NCBI Taxonomy" id="1450537"/>
    <lineage>
        <taxon>Eukaryota</taxon>
        <taxon>Fungi</taxon>
        <taxon>Dikarya</taxon>
        <taxon>Ascomycota</taxon>
        <taxon>Pezizomycotina</taxon>
        <taxon>Eurotiomycetes</taxon>
        <taxon>Eurotiomycetidae</taxon>
        <taxon>Eurotiales</taxon>
        <taxon>Aspergillaceae</taxon>
        <taxon>Aspergillus</taxon>
        <taxon>Aspergillus subgen. Circumdati</taxon>
    </lineage>
</organism>
<gene>
    <name evidence="2" type="ORF">BO97DRAFT_448844</name>
</gene>
<protein>
    <submittedName>
        <fullName evidence="2">Uncharacterized protein</fullName>
    </submittedName>
</protein>
<feature type="region of interest" description="Disordered" evidence="1">
    <location>
        <begin position="77"/>
        <end position="107"/>
    </location>
</feature>
<keyword evidence="3" id="KW-1185">Reference proteome</keyword>
<dbReference type="EMBL" id="KZ824367">
    <property type="protein sequence ID" value="RAL06641.1"/>
    <property type="molecule type" value="Genomic_DNA"/>
</dbReference>
<evidence type="ECO:0000313" key="2">
    <source>
        <dbReference type="EMBL" id="RAL06641.1"/>
    </source>
</evidence>
<dbReference type="GeneID" id="37203138"/>
<proteinExistence type="predicted"/>
<dbReference type="Proteomes" id="UP000248961">
    <property type="component" value="Unassembled WGS sequence"/>
</dbReference>
<dbReference type="AlphaFoldDB" id="A0A395HFA5"/>
<name>A0A395HFA5_ASPHC</name>
<dbReference type="OrthoDB" id="4495508at2759"/>
<reference evidence="2 3" key="1">
    <citation type="submission" date="2018-02" db="EMBL/GenBank/DDBJ databases">
        <title>The genomes of Aspergillus section Nigri reveals drivers in fungal speciation.</title>
        <authorList>
            <consortium name="DOE Joint Genome Institute"/>
            <person name="Vesth T.C."/>
            <person name="Nybo J."/>
            <person name="Theobald S."/>
            <person name="Brandl J."/>
            <person name="Frisvad J.C."/>
            <person name="Nielsen K.F."/>
            <person name="Lyhne E.K."/>
            <person name="Kogle M.E."/>
            <person name="Kuo A."/>
            <person name="Riley R."/>
            <person name="Clum A."/>
            <person name="Nolan M."/>
            <person name="Lipzen A."/>
            <person name="Salamov A."/>
            <person name="Henrissat B."/>
            <person name="Wiebenga A."/>
            <person name="De vries R.P."/>
            <person name="Grigoriev I.V."/>
            <person name="Mortensen U.H."/>
            <person name="Andersen M.R."/>
            <person name="Baker S.E."/>
        </authorList>
    </citation>
    <scope>NUCLEOTIDE SEQUENCE [LARGE SCALE GENOMIC DNA]</scope>
    <source>
        <strain evidence="2 3">CBS 101889</strain>
    </source>
</reference>
<accession>A0A395HFA5</accession>
<evidence type="ECO:0000313" key="3">
    <source>
        <dbReference type="Proteomes" id="UP000248961"/>
    </source>
</evidence>
<dbReference type="RefSeq" id="XP_025545795.1">
    <property type="nucleotide sequence ID" value="XM_025698849.1"/>
</dbReference>
<feature type="compositionally biased region" description="Polar residues" evidence="1">
    <location>
        <begin position="79"/>
        <end position="104"/>
    </location>
</feature>